<dbReference type="PROSITE" id="PS50977">
    <property type="entry name" value="HTH_TETR_2"/>
    <property type="match status" value="1"/>
</dbReference>
<comment type="caution">
    <text evidence="4">The sequence shown here is derived from an EMBL/GenBank/DDBJ whole genome shotgun (WGS) entry which is preliminary data.</text>
</comment>
<proteinExistence type="predicted"/>
<gene>
    <name evidence="4" type="ORF">BBK14_06145</name>
</gene>
<feature type="domain" description="HTH tetR-type" evidence="3">
    <location>
        <begin position="21"/>
        <end position="81"/>
    </location>
</feature>
<dbReference type="Pfam" id="PF17932">
    <property type="entry name" value="TetR_C_24"/>
    <property type="match status" value="1"/>
</dbReference>
<dbReference type="PRINTS" id="PR00455">
    <property type="entry name" value="HTHTETR"/>
</dbReference>
<dbReference type="GO" id="GO:0003700">
    <property type="term" value="F:DNA-binding transcription factor activity"/>
    <property type="evidence" value="ECO:0007669"/>
    <property type="project" value="TreeGrafter"/>
</dbReference>
<dbReference type="SUPFAM" id="SSF46689">
    <property type="entry name" value="Homeodomain-like"/>
    <property type="match status" value="1"/>
</dbReference>
<dbReference type="AlphaFoldDB" id="A0A1S1PT23"/>
<dbReference type="SUPFAM" id="SSF48498">
    <property type="entry name" value="Tetracyclin repressor-like, C-terminal domain"/>
    <property type="match status" value="1"/>
</dbReference>
<evidence type="ECO:0000313" key="5">
    <source>
        <dbReference type="Proteomes" id="UP000179769"/>
    </source>
</evidence>
<dbReference type="Gene3D" id="1.10.357.10">
    <property type="entry name" value="Tetracycline Repressor, domain 2"/>
    <property type="match status" value="1"/>
</dbReference>
<dbReference type="PANTHER" id="PTHR30055:SF237">
    <property type="entry name" value="TRANSCRIPTIONAL REPRESSOR MCE3R"/>
    <property type="match status" value="1"/>
</dbReference>
<dbReference type="InterPro" id="IPR001647">
    <property type="entry name" value="HTH_TetR"/>
</dbReference>
<dbReference type="InterPro" id="IPR009057">
    <property type="entry name" value="Homeodomain-like_sf"/>
</dbReference>
<dbReference type="InterPro" id="IPR050109">
    <property type="entry name" value="HTH-type_TetR-like_transc_reg"/>
</dbReference>
<dbReference type="InterPro" id="IPR036271">
    <property type="entry name" value="Tet_transcr_reg_TetR-rel_C_sf"/>
</dbReference>
<accession>A0A1S1PT23</accession>
<protein>
    <submittedName>
        <fullName evidence="4">TetR family transcriptional regulator</fullName>
    </submittedName>
</protein>
<keyword evidence="5" id="KW-1185">Reference proteome</keyword>
<dbReference type="InterPro" id="IPR041490">
    <property type="entry name" value="KstR2_TetR_C"/>
</dbReference>
<dbReference type="GO" id="GO:0000976">
    <property type="term" value="F:transcription cis-regulatory region binding"/>
    <property type="evidence" value="ECO:0007669"/>
    <property type="project" value="TreeGrafter"/>
</dbReference>
<reference evidence="5" key="1">
    <citation type="submission" date="2016-07" db="EMBL/GenBank/DDBJ databases">
        <title>Frankia sp. NRRL B-16219 Genome sequencing.</title>
        <authorList>
            <person name="Ghodhbane-Gtari F."/>
            <person name="Swanson E."/>
            <person name="Gueddou A."/>
            <person name="Louati M."/>
            <person name="Nouioui I."/>
            <person name="Hezbri K."/>
            <person name="Abebe-Akele F."/>
            <person name="Simpson S."/>
            <person name="Morris K."/>
            <person name="Thomas K."/>
            <person name="Gtari M."/>
            <person name="Tisa L.S."/>
        </authorList>
    </citation>
    <scope>NUCLEOTIDE SEQUENCE [LARGE SCALE GENOMIC DNA]</scope>
    <source>
        <strain evidence="5">NRRL B-16219</strain>
    </source>
</reference>
<dbReference type="Proteomes" id="UP000179769">
    <property type="component" value="Unassembled WGS sequence"/>
</dbReference>
<dbReference type="Pfam" id="PF00440">
    <property type="entry name" value="TetR_N"/>
    <property type="match status" value="1"/>
</dbReference>
<evidence type="ECO:0000256" key="2">
    <source>
        <dbReference type="PROSITE-ProRule" id="PRU00335"/>
    </source>
</evidence>
<dbReference type="PANTHER" id="PTHR30055">
    <property type="entry name" value="HTH-TYPE TRANSCRIPTIONAL REGULATOR RUTR"/>
    <property type="match status" value="1"/>
</dbReference>
<keyword evidence="1 2" id="KW-0238">DNA-binding</keyword>
<organism evidence="4 5">
    <name type="scientific">Parafrankia soli</name>
    <dbReference type="NCBI Taxonomy" id="2599596"/>
    <lineage>
        <taxon>Bacteria</taxon>
        <taxon>Bacillati</taxon>
        <taxon>Actinomycetota</taxon>
        <taxon>Actinomycetes</taxon>
        <taxon>Frankiales</taxon>
        <taxon>Frankiaceae</taxon>
        <taxon>Parafrankia</taxon>
    </lineage>
</organism>
<feature type="DNA-binding region" description="H-T-H motif" evidence="2">
    <location>
        <begin position="44"/>
        <end position="63"/>
    </location>
</feature>
<name>A0A1S1PT23_9ACTN</name>
<evidence type="ECO:0000259" key="3">
    <source>
        <dbReference type="PROSITE" id="PS50977"/>
    </source>
</evidence>
<sequence>MVPPGREHADGSPVDWRSYDPPDLHPILAGALAAFYEHGYHGTTVRDIARRAGVTVPALYYHYANKQGILVALLEITVTEVNERAGAAVAEADDGPVPRFARLIEAVVLFMSNRFALAYLDTELRYLEPVNRRRYATLRKKLESLLVEILADGKATGQMTVDSPRDTARALLGMCQAIAGWYNPAGELSPTQIATRYVGIALQTVGAVPR</sequence>
<dbReference type="EMBL" id="MAXA01000235">
    <property type="protein sequence ID" value="OHV24476.1"/>
    <property type="molecule type" value="Genomic_DNA"/>
</dbReference>
<evidence type="ECO:0000256" key="1">
    <source>
        <dbReference type="ARBA" id="ARBA00023125"/>
    </source>
</evidence>
<evidence type="ECO:0000313" key="4">
    <source>
        <dbReference type="EMBL" id="OHV24476.1"/>
    </source>
</evidence>